<dbReference type="Pfam" id="PF00172">
    <property type="entry name" value="Zn_clus"/>
    <property type="match status" value="1"/>
</dbReference>
<evidence type="ECO:0000313" key="7">
    <source>
        <dbReference type="Proteomes" id="UP001642720"/>
    </source>
</evidence>
<reference evidence="6 7" key="1">
    <citation type="submission" date="2018-01" db="EMBL/GenBank/DDBJ databases">
        <title>Genome characterization of the sugarcane-associated fungus Trichoderma ghanense CCMA-1212 and their application in lignocelulose bioconversion.</title>
        <authorList>
            <person name="Steindorff A.S."/>
            <person name="Mendes T.D."/>
            <person name="Vilela E.S.D."/>
            <person name="Rodrigues D.S."/>
            <person name="Formighieri E.F."/>
            <person name="Melo I.S."/>
            <person name="Favaro L.C.L."/>
        </authorList>
    </citation>
    <scope>NUCLEOTIDE SEQUENCE [LARGE SCALE GENOMIC DNA]</scope>
    <source>
        <strain evidence="6 7">CCMA-1212</strain>
    </source>
</reference>
<evidence type="ECO:0000256" key="4">
    <source>
        <dbReference type="SAM" id="MobiDB-lite"/>
    </source>
</evidence>
<dbReference type="PANTHER" id="PTHR31001">
    <property type="entry name" value="UNCHARACTERIZED TRANSCRIPTIONAL REGULATORY PROTEIN"/>
    <property type="match status" value="1"/>
</dbReference>
<dbReference type="Gene3D" id="4.10.240.10">
    <property type="entry name" value="Zn(2)-C6 fungal-type DNA-binding domain"/>
    <property type="match status" value="1"/>
</dbReference>
<dbReference type="PROSITE" id="PS00463">
    <property type="entry name" value="ZN2_CY6_FUNGAL_1"/>
    <property type="match status" value="1"/>
</dbReference>
<comment type="subcellular location">
    <subcellularLocation>
        <location evidence="1">Nucleus</location>
    </subcellularLocation>
</comment>
<keyword evidence="3" id="KW-0539">Nucleus</keyword>
<feature type="region of interest" description="Disordered" evidence="4">
    <location>
        <begin position="556"/>
        <end position="582"/>
    </location>
</feature>
<evidence type="ECO:0000259" key="5">
    <source>
        <dbReference type="PROSITE" id="PS50048"/>
    </source>
</evidence>
<accession>A0ABY2GPH8</accession>
<feature type="domain" description="Zn(2)-C6 fungal-type" evidence="5">
    <location>
        <begin position="18"/>
        <end position="49"/>
    </location>
</feature>
<dbReference type="EMBL" id="PPTA01000033">
    <property type="protein sequence ID" value="TFA97470.1"/>
    <property type="molecule type" value="Genomic_DNA"/>
</dbReference>
<evidence type="ECO:0000256" key="3">
    <source>
        <dbReference type="ARBA" id="ARBA00023242"/>
    </source>
</evidence>
<organism evidence="6 7">
    <name type="scientific">Trichoderma ghanense</name>
    <dbReference type="NCBI Taxonomy" id="65468"/>
    <lineage>
        <taxon>Eukaryota</taxon>
        <taxon>Fungi</taxon>
        <taxon>Dikarya</taxon>
        <taxon>Ascomycota</taxon>
        <taxon>Pezizomycotina</taxon>
        <taxon>Sordariomycetes</taxon>
        <taxon>Hypocreomycetidae</taxon>
        <taxon>Hypocreales</taxon>
        <taxon>Hypocreaceae</taxon>
        <taxon>Trichoderma</taxon>
    </lineage>
</organism>
<comment type="caution">
    <text evidence="6">The sequence shown here is derived from an EMBL/GenBank/DDBJ whole genome shotgun (WGS) entry which is preliminary data.</text>
</comment>
<dbReference type="InterPro" id="IPR001138">
    <property type="entry name" value="Zn2Cys6_DnaBD"/>
</dbReference>
<sequence length="626" mass="70462">MDLEQDPTKRGRGRAVTACLECRKMKKKCDRQWPCHHCSMRKMAHRCQFPRMTTRRHQQISAPTEMSSATSSSSVAAEMPEDGSQVTSPAAATRMLGYLCAKDDAVFGGIMPKAQYAESPDALPEPVLKASRVVSPRPYTDVLIKNFFENVNHHYGILHQPSFMFAYASWWSHRREAQSESAIGFTCLILRICANSAQFLSPQTSLQLRIDLGDSVQNLSRSYHAAAQTISAFLSPASGGLVNAQQLFLAATWHKGEADFVRSWHELGAAVRLVQETGIHMDIHSDKMNEFDLEMRRRLWCAMYTWERYMAANFNRPTMIQSDLAVPLPNPKLDQQSALPDVPSLIVAKILENQLARQLGEGDRFDSTNIQSKLAFVEAWMSSLPPAFRVVDPEKGWDGDYPYIPFQRLQLHCVGYMTQLMLLRSTLISSQFFSATGFAEAHITPETMMLLRRIVDVSLKAMAVSKDTFELCFPQCSKYYMVAFCPFDNAALLCSLLMHDVDRTVTPRRMEVVHAVGQALHISRRLRGFTKMGEATWSILFALRDRINLTSAERELVEETESTGENRKDSTESGVGSTTELDEPFKTFSDEELQLLGDNMAADGADFLGMDLGVLDGVWNWERVGF</sequence>
<evidence type="ECO:0000256" key="2">
    <source>
        <dbReference type="ARBA" id="ARBA00022723"/>
    </source>
</evidence>
<feature type="region of interest" description="Disordered" evidence="4">
    <location>
        <begin position="54"/>
        <end position="87"/>
    </location>
</feature>
<dbReference type="InterPro" id="IPR050613">
    <property type="entry name" value="Sec_Metabolite_Reg"/>
</dbReference>
<dbReference type="CDD" id="cd12148">
    <property type="entry name" value="fungal_TF_MHR"/>
    <property type="match status" value="1"/>
</dbReference>
<dbReference type="SMART" id="SM00066">
    <property type="entry name" value="GAL4"/>
    <property type="match status" value="1"/>
</dbReference>
<dbReference type="SMART" id="SM00906">
    <property type="entry name" value="Fungal_trans"/>
    <property type="match status" value="1"/>
</dbReference>
<name>A0ABY2GPH8_9HYPO</name>
<dbReference type="CDD" id="cd00067">
    <property type="entry name" value="GAL4"/>
    <property type="match status" value="1"/>
</dbReference>
<dbReference type="RefSeq" id="XP_073553672.1">
    <property type="nucleotide sequence ID" value="XM_073707844.1"/>
</dbReference>
<gene>
    <name evidence="6" type="ORF">CCMA1212_010816</name>
</gene>
<dbReference type="SUPFAM" id="SSF57701">
    <property type="entry name" value="Zn2/Cys6 DNA-binding domain"/>
    <property type="match status" value="1"/>
</dbReference>
<dbReference type="GeneID" id="300582294"/>
<evidence type="ECO:0000313" key="6">
    <source>
        <dbReference type="EMBL" id="TFA97470.1"/>
    </source>
</evidence>
<keyword evidence="2" id="KW-0479">Metal-binding</keyword>
<feature type="compositionally biased region" description="Low complexity" evidence="4">
    <location>
        <begin position="61"/>
        <end position="78"/>
    </location>
</feature>
<dbReference type="InterPro" id="IPR007219">
    <property type="entry name" value="XnlR_reg_dom"/>
</dbReference>
<protein>
    <recommendedName>
        <fullName evidence="5">Zn(2)-C6 fungal-type domain-containing protein</fullName>
    </recommendedName>
</protein>
<dbReference type="PROSITE" id="PS50048">
    <property type="entry name" value="ZN2_CY6_FUNGAL_2"/>
    <property type="match status" value="1"/>
</dbReference>
<dbReference type="InterPro" id="IPR036864">
    <property type="entry name" value="Zn2-C6_fun-type_DNA-bd_sf"/>
</dbReference>
<dbReference type="PANTHER" id="PTHR31001:SF84">
    <property type="entry name" value="FUNGAL SPECIFIC TRANSCRIPTION FACTOR"/>
    <property type="match status" value="1"/>
</dbReference>
<dbReference type="Pfam" id="PF04082">
    <property type="entry name" value="Fungal_trans"/>
    <property type="match status" value="1"/>
</dbReference>
<proteinExistence type="predicted"/>
<dbReference type="Proteomes" id="UP001642720">
    <property type="component" value="Unassembled WGS sequence"/>
</dbReference>
<keyword evidence="7" id="KW-1185">Reference proteome</keyword>
<evidence type="ECO:0000256" key="1">
    <source>
        <dbReference type="ARBA" id="ARBA00004123"/>
    </source>
</evidence>